<comment type="caution">
    <text evidence="1">The sequence shown here is derived from an EMBL/GenBank/DDBJ whole genome shotgun (WGS) entry which is preliminary data.</text>
</comment>
<dbReference type="EMBL" id="VSSQ01006245">
    <property type="protein sequence ID" value="MPM32031.1"/>
    <property type="molecule type" value="Genomic_DNA"/>
</dbReference>
<accession>A0A644YW09</accession>
<dbReference type="AlphaFoldDB" id="A0A644YW09"/>
<proteinExistence type="predicted"/>
<evidence type="ECO:0000313" key="1">
    <source>
        <dbReference type="EMBL" id="MPM32031.1"/>
    </source>
</evidence>
<organism evidence="1">
    <name type="scientific">bioreactor metagenome</name>
    <dbReference type="NCBI Taxonomy" id="1076179"/>
    <lineage>
        <taxon>unclassified sequences</taxon>
        <taxon>metagenomes</taxon>
        <taxon>ecological metagenomes</taxon>
    </lineage>
</organism>
<sequence length="135" mass="15208">MPAKRREFLFFLIGDIRQNQAVDADFRAGGDKRLRPVGKDHIGVGHENHGDRDGFPETAHHIEYLVGGNPSGQRPNVGRLNDGPLRRGVGKRNAQLNQIRPAVRHCFHQLLRGLQIRVTAGEKRDERLALFKGFC</sequence>
<protein>
    <submittedName>
        <fullName evidence="1">Uncharacterized protein</fullName>
    </submittedName>
</protein>
<gene>
    <name evidence="1" type="ORF">SDC9_78589</name>
</gene>
<name>A0A644YW09_9ZZZZ</name>
<reference evidence="1" key="1">
    <citation type="submission" date="2019-08" db="EMBL/GenBank/DDBJ databases">
        <authorList>
            <person name="Kucharzyk K."/>
            <person name="Murdoch R.W."/>
            <person name="Higgins S."/>
            <person name="Loffler F."/>
        </authorList>
    </citation>
    <scope>NUCLEOTIDE SEQUENCE</scope>
</reference>